<evidence type="ECO:0000259" key="2">
    <source>
        <dbReference type="Pfam" id="PF14742"/>
    </source>
</evidence>
<dbReference type="OrthoDB" id="9759959at2"/>
<evidence type="ECO:0000313" key="4">
    <source>
        <dbReference type="EMBL" id="SEG13567.1"/>
    </source>
</evidence>
<proteinExistence type="predicted"/>
<dbReference type="AlphaFoldDB" id="A0A1H5XQ56"/>
<gene>
    <name evidence="4" type="ORF">SAMN04489712_103345</name>
</gene>
<feature type="domain" description="Putative glycogen debranching enzyme N-terminal" evidence="2">
    <location>
        <begin position="20"/>
        <end position="186"/>
    </location>
</feature>
<evidence type="ECO:0000259" key="3">
    <source>
        <dbReference type="Pfam" id="PF22422"/>
    </source>
</evidence>
<sequence>MEERAAAERLVGQAIVSVSAPAFVVSPRDGRLDGTPPYGFFHADRRILSRLVVLVDGADLGPARTGERHGVTAARFRGRPAAAPDLTVERVRRADELTEEIIVRNAGTAHRRVPIALELGCDLLDVARVRAGAPSAAGLPATPRDGRVTWRGGEATVTAAFDPSPDAGTLRWTADLPPGGTWALRVALSVEHATPPPVTRPADRTPWTRPKLAGGDPRLDDFLRHGLDQLAALALAPAGHPGDTFVGAGSPWYLTLFGRDSIWAARMLLPLGTGPAAATLRTLARRQGVRHDPATEEEPGKILHELRHAEADHGNGLVLPPVYYGAVDTTPLFVCLAVDAWRWGLPIGELPMPAVRRALAWIRRHTGFVRYARRHGGGLVNQGWKDSPEAVRFTDGALARAPIALAEVQAYAYEAAVGGAALLRACGEADEAAELAEWAAGLRRRFQERFWLDGGYVAIALDADLRPVDAVASNMGHVLGTGLLERAQERQVAGRLAAPDMRSGWGLRTLSARTAGFDPLGYHLGAVWPHDTAIALWGLARSGNDEAAAALLDDLLAAADHFGYELPELWSGAARGPGRGPEPYPAACRPQAWAAAASVLALRALLGLEPDVPGGTVTVHPLPGGASGGLEADGLVVAGRRVRIRTGRGGPEVTGLPPGLTVRAAG</sequence>
<dbReference type="Proteomes" id="UP000236723">
    <property type="component" value="Unassembled WGS sequence"/>
</dbReference>
<organism evidence="4 5">
    <name type="scientific">Thermomonospora echinospora</name>
    <dbReference type="NCBI Taxonomy" id="1992"/>
    <lineage>
        <taxon>Bacteria</taxon>
        <taxon>Bacillati</taxon>
        <taxon>Actinomycetota</taxon>
        <taxon>Actinomycetes</taxon>
        <taxon>Streptosporangiales</taxon>
        <taxon>Thermomonosporaceae</taxon>
        <taxon>Thermomonospora</taxon>
    </lineage>
</organism>
<protein>
    <submittedName>
        <fullName evidence="4">Glycogen debranching enzyme (Alpha-1,6-glucosidase)</fullName>
    </submittedName>
</protein>
<dbReference type="Pfam" id="PF22422">
    <property type="entry name" value="MGH1-like_GH"/>
    <property type="match status" value="1"/>
</dbReference>
<dbReference type="EMBL" id="FNVO01000003">
    <property type="protein sequence ID" value="SEG13567.1"/>
    <property type="molecule type" value="Genomic_DNA"/>
</dbReference>
<dbReference type="SUPFAM" id="SSF48208">
    <property type="entry name" value="Six-hairpin glycosidases"/>
    <property type="match status" value="1"/>
</dbReference>
<accession>A0A1H5XQ56</accession>
<evidence type="ECO:0000256" key="1">
    <source>
        <dbReference type="SAM" id="MobiDB-lite"/>
    </source>
</evidence>
<name>A0A1H5XQ56_9ACTN</name>
<reference evidence="5" key="1">
    <citation type="submission" date="2016-10" db="EMBL/GenBank/DDBJ databases">
        <authorList>
            <person name="Varghese N."/>
            <person name="Submissions S."/>
        </authorList>
    </citation>
    <scope>NUCLEOTIDE SEQUENCE [LARGE SCALE GENOMIC DNA]</scope>
    <source>
        <strain evidence="5">DSM 43163</strain>
    </source>
</reference>
<dbReference type="InterPro" id="IPR032856">
    <property type="entry name" value="GDE_N_bis"/>
</dbReference>
<dbReference type="Pfam" id="PF14742">
    <property type="entry name" value="GDE_N_bis"/>
    <property type="match status" value="1"/>
</dbReference>
<dbReference type="Gene3D" id="1.50.10.10">
    <property type="match status" value="1"/>
</dbReference>
<dbReference type="InterPro" id="IPR012341">
    <property type="entry name" value="6hp_glycosidase-like_sf"/>
</dbReference>
<feature type="domain" description="Mannosylglycerate hydrolase MGH1-like glycoside hydrolase" evidence="3">
    <location>
        <begin position="406"/>
        <end position="561"/>
    </location>
</feature>
<evidence type="ECO:0000313" key="5">
    <source>
        <dbReference type="Proteomes" id="UP000236723"/>
    </source>
</evidence>
<dbReference type="InterPro" id="IPR008928">
    <property type="entry name" value="6-hairpin_glycosidase_sf"/>
</dbReference>
<keyword evidence="5" id="KW-1185">Reference proteome</keyword>
<feature type="region of interest" description="Disordered" evidence="1">
    <location>
        <begin position="193"/>
        <end position="213"/>
    </location>
</feature>
<dbReference type="InterPro" id="IPR054491">
    <property type="entry name" value="MGH1-like_GH"/>
</dbReference>
<dbReference type="RefSeq" id="WP_103937274.1">
    <property type="nucleotide sequence ID" value="NZ_FNVO01000003.1"/>
</dbReference>
<dbReference type="GO" id="GO:0005975">
    <property type="term" value="P:carbohydrate metabolic process"/>
    <property type="evidence" value="ECO:0007669"/>
    <property type="project" value="InterPro"/>
</dbReference>